<evidence type="ECO:0000256" key="1">
    <source>
        <dbReference type="PROSITE-ProRule" id="PRU00339"/>
    </source>
</evidence>
<dbReference type="Pfam" id="PF17874">
    <property type="entry name" value="TPR_MalT"/>
    <property type="match status" value="1"/>
</dbReference>
<dbReference type="eggNOG" id="COG1396">
    <property type="taxonomic scope" value="Bacteria"/>
</dbReference>
<reference evidence="4 5" key="1">
    <citation type="journal article" date="2009" name="Stand. Genomic Sci.">
        <title>Complete genome sequence of Stackebrandtia nassauensis type strain (LLR-40K-21).</title>
        <authorList>
            <person name="Munk C."/>
            <person name="Lapidus A."/>
            <person name="Copeland A."/>
            <person name="Jando M."/>
            <person name="Mayilraj S."/>
            <person name="Glavina Del Rio T."/>
            <person name="Nolan M."/>
            <person name="Chen F."/>
            <person name="Lucas S."/>
            <person name="Tice H."/>
            <person name="Cheng J.F."/>
            <person name="Han C."/>
            <person name="Detter J.C."/>
            <person name="Bruce D."/>
            <person name="Goodwin L."/>
            <person name="Chain P."/>
            <person name="Pitluck S."/>
            <person name="Goker M."/>
            <person name="Ovchinikova G."/>
            <person name="Pati A."/>
            <person name="Ivanova N."/>
            <person name="Mavromatis K."/>
            <person name="Chen A."/>
            <person name="Palaniappan K."/>
            <person name="Land M."/>
            <person name="Hauser L."/>
            <person name="Chang Y.J."/>
            <person name="Jeffries C.D."/>
            <person name="Bristow J."/>
            <person name="Eisen J.A."/>
            <person name="Markowitz V."/>
            <person name="Hugenholtz P."/>
            <person name="Kyrpides N.C."/>
            <person name="Klenk H.P."/>
        </authorList>
    </citation>
    <scope>NUCLEOTIDE SEQUENCE [LARGE SCALE GENOMIC DNA]</scope>
    <source>
        <strain evidence="5">DSM 44728 / CIP 108903 / NRRL B-16338 / NBRC 102104 / LLR-40K-21</strain>
    </source>
</reference>
<evidence type="ECO:0000313" key="4">
    <source>
        <dbReference type="EMBL" id="ADD42629.1"/>
    </source>
</evidence>
<dbReference type="InterPro" id="IPR019734">
    <property type="entry name" value="TPR_rpt"/>
</dbReference>
<dbReference type="InterPro" id="IPR041617">
    <property type="entry name" value="TPR_MalT"/>
</dbReference>
<name>D3Q9E7_STANL</name>
<dbReference type="eggNOG" id="COG0457">
    <property type="taxonomic scope" value="Bacteria"/>
</dbReference>
<dbReference type="PROSITE" id="PS50005">
    <property type="entry name" value="TPR"/>
    <property type="match status" value="2"/>
</dbReference>
<dbReference type="InterPro" id="IPR011990">
    <property type="entry name" value="TPR-like_helical_dom_sf"/>
</dbReference>
<dbReference type="InterPro" id="IPR001387">
    <property type="entry name" value="Cro/C1-type_HTH"/>
</dbReference>
<accession>D3Q9E7</accession>
<dbReference type="Gene3D" id="3.40.50.300">
    <property type="entry name" value="P-loop containing nucleotide triphosphate hydrolases"/>
    <property type="match status" value="1"/>
</dbReference>
<dbReference type="InterPro" id="IPR002182">
    <property type="entry name" value="NB-ARC"/>
</dbReference>
<dbReference type="RefSeq" id="WP_013018200.1">
    <property type="nucleotide sequence ID" value="NC_013947.1"/>
</dbReference>
<dbReference type="CDD" id="cd00093">
    <property type="entry name" value="HTH_XRE"/>
    <property type="match status" value="1"/>
</dbReference>
<keyword evidence="5" id="KW-1185">Reference proteome</keyword>
<dbReference type="STRING" id="446470.Snas_2954"/>
<dbReference type="PROSITE" id="PS50943">
    <property type="entry name" value="HTH_CROC1"/>
    <property type="match status" value="1"/>
</dbReference>
<dbReference type="HOGENOM" id="CLU_004665_2_1_11"/>
<proteinExistence type="predicted"/>
<evidence type="ECO:0000259" key="3">
    <source>
        <dbReference type="PROSITE" id="PS50943"/>
    </source>
</evidence>
<dbReference type="Gene3D" id="1.25.40.10">
    <property type="entry name" value="Tetratricopeptide repeat domain"/>
    <property type="match status" value="3"/>
</dbReference>
<feature type="region of interest" description="Disordered" evidence="2">
    <location>
        <begin position="72"/>
        <end position="95"/>
    </location>
</feature>
<dbReference type="Proteomes" id="UP000000844">
    <property type="component" value="Chromosome"/>
</dbReference>
<feature type="repeat" description="TPR" evidence="1">
    <location>
        <begin position="668"/>
        <end position="701"/>
    </location>
</feature>
<dbReference type="SUPFAM" id="SSF48452">
    <property type="entry name" value="TPR-like"/>
    <property type="match status" value="2"/>
</dbReference>
<dbReference type="SUPFAM" id="SSF52540">
    <property type="entry name" value="P-loop containing nucleoside triphosphate hydrolases"/>
    <property type="match status" value="1"/>
</dbReference>
<organism evidence="4 5">
    <name type="scientific">Stackebrandtia nassauensis (strain DSM 44728 / CIP 108903 / NRRL B-16338 / NBRC 102104 / LLR-40K-21)</name>
    <dbReference type="NCBI Taxonomy" id="446470"/>
    <lineage>
        <taxon>Bacteria</taxon>
        <taxon>Bacillati</taxon>
        <taxon>Actinomycetota</taxon>
        <taxon>Actinomycetes</taxon>
        <taxon>Glycomycetales</taxon>
        <taxon>Glycomycetaceae</taxon>
        <taxon>Stackebrandtia</taxon>
    </lineage>
</organism>
<dbReference type="GO" id="GO:0003677">
    <property type="term" value="F:DNA binding"/>
    <property type="evidence" value="ECO:0007669"/>
    <property type="project" value="InterPro"/>
</dbReference>
<feature type="domain" description="HTH cro/C1-type" evidence="3">
    <location>
        <begin position="17"/>
        <end position="71"/>
    </location>
</feature>
<gene>
    <name evidence="4" type="ordered locus">Snas_2954</name>
</gene>
<feature type="repeat" description="TPR" evidence="1">
    <location>
        <begin position="590"/>
        <end position="623"/>
    </location>
</feature>
<dbReference type="Pfam" id="PF00931">
    <property type="entry name" value="NB-ARC"/>
    <property type="match status" value="1"/>
</dbReference>
<dbReference type="Gene3D" id="1.10.260.40">
    <property type="entry name" value="lambda repressor-like DNA-binding domains"/>
    <property type="match status" value="1"/>
</dbReference>
<dbReference type="SMART" id="SM00530">
    <property type="entry name" value="HTH_XRE"/>
    <property type="match status" value="1"/>
</dbReference>
<dbReference type="SMART" id="SM00028">
    <property type="entry name" value="TPR"/>
    <property type="match status" value="7"/>
</dbReference>
<keyword evidence="1" id="KW-0802">TPR repeat</keyword>
<dbReference type="PANTHER" id="PTHR47691">
    <property type="entry name" value="REGULATOR-RELATED"/>
    <property type="match status" value="1"/>
</dbReference>
<dbReference type="EMBL" id="CP001778">
    <property type="protein sequence ID" value="ADD42629.1"/>
    <property type="molecule type" value="Genomic_DNA"/>
</dbReference>
<dbReference type="InterPro" id="IPR010982">
    <property type="entry name" value="Lambda_DNA-bd_dom_sf"/>
</dbReference>
<dbReference type="InterPro" id="IPR027417">
    <property type="entry name" value="P-loop_NTPase"/>
</dbReference>
<dbReference type="Pfam" id="PF13560">
    <property type="entry name" value="HTH_31"/>
    <property type="match status" value="1"/>
</dbReference>
<evidence type="ECO:0000256" key="2">
    <source>
        <dbReference type="SAM" id="MobiDB-lite"/>
    </source>
</evidence>
<dbReference type="SUPFAM" id="SSF47413">
    <property type="entry name" value="lambda repressor-like DNA-binding domains"/>
    <property type="match status" value="1"/>
</dbReference>
<sequence>MESEESKRDGEDFGVLLRTYRVRRTWTQSELAGHAKVSVRTISGLELGRARPRLATARMLADALGLDGPDRDGFLAAAHGNQPAEPTPDSTQEPVPAQLPTDIVDFTGRAEELATLDDALPGLGGGATVVVLTGTAGVGKTALAVRWAHRVAGRFDDGQLYVNLRGFGPGPPVRTIEVVAGFLAALGVPAARIPFKEEQATALYRSLMSGRRMLVVLDNAADADQVRPLMPSGRDSLVLVTSRHLLTGLIVSHGAQQLTVAPLSATDASDLVTAIVGASRTAAKPEAVTALADSCARLPLALRIAAANVRADRYRDIGDYVDELRHGDRLASLSVDGDPTASVRGTFDWSYARLSAPVQRLFRQLGMVPGPGISAEAAAALGGTGSAEASRGLRALADAHLLEALPGQRYTFHDLLRAYATERGLAVDSPAEREAALRRLLDWYLRSATAAVELLFPTGLRLPLPESPAEVEAVAPTDRAEALSWLTTERRNLVAAVTHAADIGMYEPAWRLGDALNGYFDHAGYPVDWLAVGLAARTAAESDGDLAARSAAAINLAHAYHNGGDVDAAIPHGLDARSLAARAGWTAGEARALNRLAVLYADGGSLDRAAVLFAEALELDRRTGDRAGEAKRLMNLGLCAMLSGHLPDAAGYLREALDMPGAATWRYATALPNLGVVQRLMGDFDAAADTFGQALAASNQDGTDLPFNHTEYAELCLDRGRFDEAREHADAAETIARDSGERRSQVWALKTQAVIELRQGCPAEAAERFERLLDIIGDQGFFTQRVIALVGLADARRRLGRLEAAVAHAEEALALSRAKGHRIHEGEALTALADIHLDRHRAADPAALDQALAHAERALELQRRTGHRLGEARTLIVLAHITGHAGRDEDAARIRDEAVALCDHIGLPEAEARLS</sequence>
<dbReference type="GO" id="GO:0043531">
    <property type="term" value="F:ADP binding"/>
    <property type="evidence" value="ECO:0007669"/>
    <property type="project" value="InterPro"/>
</dbReference>
<dbReference type="KEGG" id="sna:Snas_2954"/>
<dbReference type="eggNOG" id="COG3903">
    <property type="taxonomic scope" value="Bacteria"/>
</dbReference>
<dbReference type="PRINTS" id="PR00364">
    <property type="entry name" value="DISEASERSIST"/>
</dbReference>
<protein>
    <submittedName>
        <fullName evidence="4">Transcriptional regulator, XRE family</fullName>
    </submittedName>
</protein>
<dbReference type="AlphaFoldDB" id="D3Q9E7"/>
<evidence type="ECO:0000313" key="5">
    <source>
        <dbReference type="Proteomes" id="UP000000844"/>
    </source>
</evidence>
<dbReference type="PANTHER" id="PTHR47691:SF3">
    <property type="entry name" value="HTH-TYPE TRANSCRIPTIONAL REGULATOR RV0890C-RELATED"/>
    <property type="match status" value="1"/>
</dbReference>